<evidence type="ECO:0000313" key="3">
    <source>
        <dbReference type="Proteomes" id="UP001287286"/>
    </source>
</evidence>
<dbReference type="Proteomes" id="UP001287286">
    <property type="component" value="Unassembled WGS sequence"/>
</dbReference>
<feature type="compositionally biased region" description="Polar residues" evidence="1">
    <location>
        <begin position="510"/>
        <end position="520"/>
    </location>
</feature>
<accession>A0ABR0C362</accession>
<feature type="compositionally biased region" description="Basic and acidic residues" evidence="1">
    <location>
        <begin position="660"/>
        <end position="676"/>
    </location>
</feature>
<comment type="caution">
    <text evidence="2">The sequence shown here is derived from an EMBL/GenBank/DDBJ whole genome shotgun (WGS) entry which is preliminary data.</text>
</comment>
<feature type="compositionally biased region" description="Basic residues" evidence="1">
    <location>
        <begin position="546"/>
        <end position="560"/>
    </location>
</feature>
<protein>
    <recommendedName>
        <fullName evidence="4">Proteophosphoglycan ppg4</fullName>
    </recommendedName>
</protein>
<feature type="region of interest" description="Disordered" evidence="1">
    <location>
        <begin position="494"/>
        <end position="574"/>
    </location>
</feature>
<feature type="region of interest" description="Disordered" evidence="1">
    <location>
        <begin position="806"/>
        <end position="832"/>
    </location>
</feature>
<feature type="region of interest" description="Disordered" evidence="1">
    <location>
        <begin position="317"/>
        <end position="347"/>
    </location>
</feature>
<feature type="region of interest" description="Disordered" evidence="1">
    <location>
        <begin position="652"/>
        <end position="699"/>
    </location>
</feature>
<feature type="compositionally biased region" description="Low complexity" evidence="1">
    <location>
        <begin position="380"/>
        <end position="394"/>
    </location>
</feature>
<feature type="compositionally biased region" description="Low complexity" evidence="1">
    <location>
        <begin position="326"/>
        <end position="338"/>
    </location>
</feature>
<organism evidence="2 3">
    <name type="scientific">Purpureocillium lilacinum</name>
    <name type="common">Paecilomyces lilacinus</name>
    <dbReference type="NCBI Taxonomy" id="33203"/>
    <lineage>
        <taxon>Eukaryota</taxon>
        <taxon>Fungi</taxon>
        <taxon>Dikarya</taxon>
        <taxon>Ascomycota</taxon>
        <taxon>Pezizomycotina</taxon>
        <taxon>Sordariomycetes</taxon>
        <taxon>Hypocreomycetidae</taxon>
        <taxon>Hypocreales</taxon>
        <taxon>Ophiocordycipitaceae</taxon>
        <taxon>Purpureocillium</taxon>
    </lineage>
</organism>
<feature type="region of interest" description="Disordered" evidence="1">
    <location>
        <begin position="599"/>
        <end position="620"/>
    </location>
</feature>
<keyword evidence="3" id="KW-1185">Reference proteome</keyword>
<reference evidence="2 3" key="1">
    <citation type="journal article" date="2024" name="Microbiol. Resour. Announc.">
        <title>Genome annotations for the ascomycete fungi Trichoderma harzianum, Trichoderma aggressivum, and Purpureocillium lilacinum.</title>
        <authorList>
            <person name="Beijen E.P.W."/>
            <person name="Ohm R.A."/>
        </authorList>
    </citation>
    <scope>NUCLEOTIDE SEQUENCE [LARGE SCALE GENOMIC DNA]</scope>
    <source>
        <strain evidence="2 3">CBS 150709</strain>
    </source>
</reference>
<proteinExistence type="predicted"/>
<feature type="region of interest" description="Disordered" evidence="1">
    <location>
        <begin position="428"/>
        <end position="450"/>
    </location>
</feature>
<feature type="region of interest" description="Disordered" evidence="1">
    <location>
        <begin position="280"/>
        <end position="299"/>
    </location>
</feature>
<feature type="compositionally biased region" description="Polar residues" evidence="1">
    <location>
        <begin position="683"/>
        <end position="696"/>
    </location>
</feature>
<dbReference type="EMBL" id="JAWRVI010000015">
    <property type="protein sequence ID" value="KAK4090579.1"/>
    <property type="molecule type" value="Genomic_DNA"/>
</dbReference>
<sequence length="832" mass="88881">MADELSGLGRAALLAAARSAQRCVVKQEDERSAAWFIEDGLQRKEGHLTCVRRAAVQKSRVDYRPGRKRDGGQTDRPRETLELWHEGRIRQLAWMNTNTTSRAADDGGPCIRRRGGAVLATKRASEEKARDREREGKDPWMVHLVFGVISVLWCIATRPLAAVAAPRALLIGPTRDAVRKGRATDAHWQGGFRGGLAPLTRWLALGPLQRFARGLQKRRPRQAVAAFGARVCLAVSPSLPPTCSLSRRQFQESSHTGSSPSVSLSLLLLLSYTPRPAPHPPCPPPSFLPSSSSPSLPAAASRSINNIHIHIHHPGQFQGLRHTRARAPGSAPRSSSPSTNNTIQTRSLSQSTLALLRARGVFFTHIHHPPPPVDPRRSGKLSPLTSTLPPSAPTETLIRLPPAAMAAVTRQPFAPLDGARLQSLTSLKNRQNAVAPPSSGKRKAELLDVDDDSENVDPVLFAKRSKGITTASPLKDALLKPASSFVLTRAAAPSTPAASASTSARLPLKHSSTPRRTLQPKSPAARLNTAIAKSSPVSAPAGRSPTRGKRSGILSSRRRSGPYARVDPPSFSLGNPSSAAPFSLDAALKGTLSSYVPPAASASSARVAKPAARPSSSLLDEPEAKASWFFDIHEDTPEQEMTNLLQHSTCVLDISSDEESERKASRERDEGRDKENVPPPDDVSQTRSTGAGTRQATRPLCADDMVVEKERVALGEMNAVDFYADGCDESSVVLVHEDDEQEPPSQNFAFAPDLKALGADADAAADETEPESEFVEGDAVTEVAALMGATTKGSSKAAVLQPMDGTGESFELWESGSAKDDGEGEATAIAAS</sequence>
<evidence type="ECO:0000256" key="1">
    <source>
        <dbReference type="SAM" id="MobiDB-lite"/>
    </source>
</evidence>
<evidence type="ECO:0008006" key="4">
    <source>
        <dbReference type="Google" id="ProtNLM"/>
    </source>
</evidence>
<feature type="compositionally biased region" description="Low complexity" evidence="1">
    <location>
        <begin position="288"/>
        <end position="299"/>
    </location>
</feature>
<evidence type="ECO:0000313" key="2">
    <source>
        <dbReference type="EMBL" id="KAK4090579.1"/>
    </source>
</evidence>
<name>A0ABR0C362_PURLI</name>
<feature type="region of interest" description="Disordered" evidence="1">
    <location>
        <begin position="367"/>
        <end position="394"/>
    </location>
</feature>
<feature type="compositionally biased region" description="Low complexity" evidence="1">
    <location>
        <begin position="599"/>
        <end position="617"/>
    </location>
</feature>
<feature type="compositionally biased region" description="Low complexity" evidence="1">
    <location>
        <begin position="494"/>
        <end position="506"/>
    </location>
</feature>
<gene>
    <name evidence="2" type="ORF">Purlil1_5251</name>
</gene>